<evidence type="ECO:0000256" key="4">
    <source>
        <dbReference type="ARBA" id="ARBA00023180"/>
    </source>
</evidence>
<evidence type="ECO:0000313" key="8">
    <source>
        <dbReference type="Proteomes" id="UP001153076"/>
    </source>
</evidence>
<keyword evidence="2" id="KW-0328">Glycosyltransferase</keyword>
<comment type="subcellular location">
    <subcellularLocation>
        <location evidence="1">Golgi apparatus membrane</location>
        <topology evidence="1">Single-pass type II membrane protein</topology>
    </subcellularLocation>
</comment>
<evidence type="ECO:0000313" key="7">
    <source>
        <dbReference type="EMBL" id="KAJ8425032.1"/>
    </source>
</evidence>
<dbReference type="InterPro" id="IPR049625">
    <property type="entry name" value="Glyco_transf_61_cat"/>
</dbReference>
<comment type="caution">
    <text evidence="7">The sequence shown here is derived from an EMBL/GenBank/DDBJ whole genome shotgun (WGS) entry which is preliminary data.</text>
</comment>
<reference evidence="7" key="1">
    <citation type="submission" date="2022-04" db="EMBL/GenBank/DDBJ databases">
        <title>Carnegiea gigantea Genome sequencing and assembly v2.</title>
        <authorList>
            <person name="Copetti D."/>
            <person name="Sanderson M.J."/>
            <person name="Burquez A."/>
            <person name="Wojciechowski M.F."/>
        </authorList>
    </citation>
    <scope>NUCLEOTIDE SEQUENCE</scope>
    <source>
        <strain evidence="7">SGP5-SGP5p</strain>
        <tissue evidence="7">Aerial part</tissue>
    </source>
</reference>
<keyword evidence="5" id="KW-0812">Transmembrane</keyword>
<evidence type="ECO:0000256" key="5">
    <source>
        <dbReference type="SAM" id="Phobius"/>
    </source>
</evidence>
<dbReference type="EMBL" id="JAKOGI010001554">
    <property type="protein sequence ID" value="KAJ8425032.1"/>
    <property type="molecule type" value="Genomic_DNA"/>
</dbReference>
<keyword evidence="8" id="KW-1185">Reference proteome</keyword>
<evidence type="ECO:0000256" key="3">
    <source>
        <dbReference type="ARBA" id="ARBA00022679"/>
    </source>
</evidence>
<dbReference type="AlphaFoldDB" id="A0A9Q1GPA3"/>
<evidence type="ECO:0000259" key="6">
    <source>
        <dbReference type="Pfam" id="PF04577"/>
    </source>
</evidence>
<dbReference type="GO" id="GO:0016763">
    <property type="term" value="F:pentosyltransferase activity"/>
    <property type="evidence" value="ECO:0007669"/>
    <property type="project" value="UniProtKB-ARBA"/>
</dbReference>
<gene>
    <name evidence="7" type="ORF">Cgig2_009825</name>
</gene>
<keyword evidence="3" id="KW-0808">Transferase</keyword>
<keyword evidence="5" id="KW-0472">Membrane</keyword>
<proteinExistence type="predicted"/>
<keyword evidence="4" id="KW-0325">Glycoprotein</keyword>
<feature type="transmembrane region" description="Helical" evidence="5">
    <location>
        <begin position="12"/>
        <end position="32"/>
    </location>
</feature>
<evidence type="ECO:0000256" key="2">
    <source>
        <dbReference type="ARBA" id="ARBA00022676"/>
    </source>
</evidence>
<dbReference type="Pfam" id="PF04577">
    <property type="entry name" value="Glyco_transf_61"/>
    <property type="match status" value="1"/>
</dbReference>
<evidence type="ECO:0000256" key="1">
    <source>
        <dbReference type="ARBA" id="ARBA00004323"/>
    </source>
</evidence>
<dbReference type="PANTHER" id="PTHR20961">
    <property type="entry name" value="GLYCOSYLTRANSFERASE"/>
    <property type="match status" value="1"/>
</dbReference>
<feature type="domain" description="Glycosyltransferase 61 catalytic" evidence="6">
    <location>
        <begin position="318"/>
        <end position="504"/>
    </location>
</feature>
<dbReference type="InterPro" id="IPR007657">
    <property type="entry name" value="Glycosyltransferase_61"/>
</dbReference>
<protein>
    <recommendedName>
        <fullName evidence="6">Glycosyltransferase 61 catalytic domain-containing protein</fullName>
    </recommendedName>
</protein>
<dbReference type="GO" id="GO:0000139">
    <property type="term" value="C:Golgi membrane"/>
    <property type="evidence" value="ECO:0007669"/>
    <property type="project" value="UniProtKB-SubCell"/>
</dbReference>
<accession>A0A9Q1GPA3</accession>
<sequence>MKLQGYMAKEPILRLMVFSASIFFIFLVFPLYPDSFLKSTYNSYSILVTPVDKAPRIGTEMQIPSSSSSTIVISIANESAGNVTGREVNNSQNSISLEAGADIIKNATKIQINNSSTQIILPTSPKEVGFNASKGQRSFHNRRDHDRLLKVTKSGVHNSSALTSIPYSASNKSRHDIIEGKNILHKRGDELSKAEESMKLQLSRLVRAQEGVAELESAGISCSSNVHLDLCVISKPIIIEKKNKSFTIYAPSSQNQPTERVVRPYPKKEDKNTMINWVAPVSILQGNTDSIKPPSCQVKHNVPALVFSFGGFTDNTYHKFSEVIIPLFITSRHFESRVQFVVTDNKLGETWKFRKLLKQLSPYKVIDAHAEDDTRVHCFPAAVVGLRYFDNLKVNSDDTPGGYTMIDFRKFLRDSYHLKVASILKPKRPKVLLISRRKTRSFLNEDKIVRLMKKLGFQVQKVKPYQMTNLDKFVKIVNSCDMMVGVHGAGLTNEIFLPDGAVMIQIVPLGLEWGSEHYYEMPAQNMGLKYLEYKIEPNESSLYDLYGPNDPVISDPASIWAKGYGIVKDFYLDRQQIKVNLARFRSTLLEALRLLS</sequence>
<dbReference type="PANTHER" id="PTHR20961:SF108">
    <property type="entry name" value="GLYCOSYLTRANSFERASE"/>
    <property type="match status" value="1"/>
</dbReference>
<organism evidence="7 8">
    <name type="scientific">Carnegiea gigantea</name>
    <dbReference type="NCBI Taxonomy" id="171969"/>
    <lineage>
        <taxon>Eukaryota</taxon>
        <taxon>Viridiplantae</taxon>
        <taxon>Streptophyta</taxon>
        <taxon>Embryophyta</taxon>
        <taxon>Tracheophyta</taxon>
        <taxon>Spermatophyta</taxon>
        <taxon>Magnoliopsida</taxon>
        <taxon>eudicotyledons</taxon>
        <taxon>Gunneridae</taxon>
        <taxon>Pentapetalae</taxon>
        <taxon>Caryophyllales</taxon>
        <taxon>Cactineae</taxon>
        <taxon>Cactaceae</taxon>
        <taxon>Cactoideae</taxon>
        <taxon>Echinocereeae</taxon>
        <taxon>Carnegiea</taxon>
    </lineage>
</organism>
<dbReference type="OrthoDB" id="529273at2759"/>
<name>A0A9Q1GPA3_9CARY</name>
<keyword evidence="5" id="KW-1133">Transmembrane helix</keyword>
<dbReference type="Proteomes" id="UP001153076">
    <property type="component" value="Unassembled WGS sequence"/>
</dbReference>